<protein>
    <recommendedName>
        <fullName evidence="3">PDZ domain-containing protein</fullName>
    </recommendedName>
</protein>
<comment type="caution">
    <text evidence="4">The sequence shown here is derived from an EMBL/GenBank/DDBJ whole genome shotgun (WGS) entry which is preliminary data.</text>
</comment>
<feature type="domain" description="PDZ" evidence="3">
    <location>
        <begin position="73"/>
        <end position="138"/>
    </location>
</feature>
<dbReference type="Proteomes" id="UP000024635">
    <property type="component" value="Unassembled WGS sequence"/>
</dbReference>
<organism evidence="4 5">
    <name type="scientific">Ancylostoma ceylanicum</name>
    <dbReference type="NCBI Taxonomy" id="53326"/>
    <lineage>
        <taxon>Eukaryota</taxon>
        <taxon>Metazoa</taxon>
        <taxon>Ecdysozoa</taxon>
        <taxon>Nematoda</taxon>
        <taxon>Chromadorea</taxon>
        <taxon>Rhabditida</taxon>
        <taxon>Rhabditina</taxon>
        <taxon>Rhabditomorpha</taxon>
        <taxon>Strongyloidea</taxon>
        <taxon>Ancylostomatidae</taxon>
        <taxon>Ancylostomatinae</taxon>
        <taxon>Ancylostoma</taxon>
    </lineage>
</organism>
<name>A0A016UFS7_9BILA</name>
<accession>A0A016UFS7</accession>
<dbReference type="OrthoDB" id="4217619at2759"/>
<dbReference type="InterPro" id="IPR001478">
    <property type="entry name" value="PDZ"/>
</dbReference>
<dbReference type="EMBL" id="JARK01001377">
    <property type="protein sequence ID" value="EYC14174.1"/>
    <property type="molecule type" value="Genomic_DNA"/>
</dbReference>
<sequence length="330" mass="37108">MIISKVAKTGTIHFILHLLIAMSSMASTMPVKVRDGPKSLSKEKDSVLKRPFSSREATLDMPKEYCETYIVRKPMGARIHKSDCRITHIDVNSALTGKVFVGDTIVALDNMPIKNSDEIHMKLKEPTEKVSVKIRHGMWSWCQHRCTTLERIQMDKDTEKVTGRPIDLYYVAIQLSNAPEMTNVQLGLHVKYDARERLQVHNVDYASIAGVHLRPGDVIREVNDKPVASKTMLKYYITEGAVKEGRIHFLVECPSGEAYRDSCDMAPDVTEIALKQVEKFKKSLNVTPAKSIYATGRAKKSVHIAATERTEVEIAADFDPSKLRPCKNAK</sequence>
<keyword evidence="5" id="KW-1185">Reference proteome</keyword>
<dbReference type="AlphaFoldDB" id="A0A016UFS7"/>
<dbReference type="PANTHER" id="PTHR31327:SF3">
    <property type="entry name" value="PDZ DOMAIN-CONTAINING PROTEIN"/>
    <property type="match status" value="1"/>
</dbReference>
<feature type="domain" description="PDZ" evidence="3">
    <location>
        <begin position="184"/>
        <end position="255"/>
    </location>
</feature>
<feature type="compositionally biased region" description="Basic and acidic residues" evidence="1">
    <location>
        <begin position="33"/>
        <end position="48"/>
    </location>
</feature>
<evidence type="ECO:0000259" key="3">
    <source>
        <dbReference type="SMART" id="SM00228"/>
    </source>
</evidence>
<keyword evidence="2" id="KW-0732">Signal</keyword>
<feature type="chain" id="PRO_5001492346" description="PDZ domain-containing protein" evidence="2">
    <location>
        <begin position="27"/>
        <end position="330"/>
    </location>
</feature>
<gene>
    <name evidence="4" type="primary">Acey_s0041.g382</name>
    <name evidence="4" type="ORF">Y032_0041g382</name>
</gene>
<evidence type="ECO:0000256" key="1">
    <source>
        <dbReference type="SAM" id="MobiDB-lite"/>
    </source>
</evidence>
<feature type="signal peptide" evidence="2">
    <location>
        <begin position="1"/>
        <end position="26"/>
    </location>
</feature>
<proteinExistence type="predicted"/>
<feature type="region of interest" description="Disordered" evidence="1">
    <location>
        <begin position="33"/>
        <end position="53"/>
    </location>
</feature>
<evidence type="ECO:0000256" key="2">
    <source>
        <dbReference type="SAM" id="SignalP"/>
    </source>
</evidence>
<dbReference type="InterPro" id="IPR040264">
    <property type="entry name" value="T15H9.4-like"/>
</dbReference>
<reference evidence="5" key="1">
    <citation type="journal article" date="2015" name="Nat. Genet.">
        <title>The genome and transcriptome of the zoonotic hookworm Ancylostoma ceylanicum identify infection-specific gene families.</title>
        <authorList>
            <person name="Schwarz E.M."/>
            <person name="Hu Y."/>
            <person name="Antoshechkin I."/>
            <person name="Miller M.M."/>
            <person name="Sternberg P.W."/>
            <person name="Aroian R.V."/>
        </authorList>
    </citation>
    <scope>NUCLEOTIDE SEQUENCE</scope>
    <source>
        <strain evidence="5">HY135</strain>
    </source>
</reference>
<dbReference type="InterPro" id="IPR036034">
    <property type="entry name" value="PDZ_sf"/>
</dbReference>
<dbReference type="PANTHER" id="PTHR31327">
    <property type="entry name" value="SPERM MEIOSIS PDZ DOMAIN CONTAINING PROTEINS-RELATED"/>
    <property type="match status" value="1"/>
</dbReference>
<evidence type="ECO:0000313" key="4">
    <source>
        <dbReference type="EMBL" id="EYC14174.1"/>
    </source>
</evidence>
<dbReference type="SMART" id="SM00228">
    <property type="entry name" value="PDZ"/>
    <property type="match status" value="2"/>
</dbReference>
<dbReference type="SUPFAM" id="SSF50156">
    <property type="entry name" value="PDZ domain-like"/>
    <property type="match status" value="2"/>
</dbReference>
<evidence type="ECO:0000313" key="5">
    <source>
        <dbReference type="Proteomes" id="UP000024635"/>
    </source>
</evidence>